<keyword evidence="4 6" id="KW-0928">Hypersensitive response elicitation</keyword>
<dbReference type="OrthoDB" id="118103at2759"/>
<dbReference type="InterPro" id="IPR002200">
    <property type="entry name" value="Elicitin"/>
</dbReference>
<dbReference type="EMBL" id="NBNE01000307">
    <property type="protein sequence ID" value="OWZ20603.1"/>
    <property type="molecule type" value="Genomic_DNA"/>
</dbReference>
<sequence length="66" mass="7074">MNFRALFAGTVAALVSLRRAREHSCSSDSGYSMLTATALPTTAQYELMCASTACNTDRDHYLVGPA</sequence>
<evidence type="ECO:0000256" key="6">
    <source>
        <dbReference type="RuleBase" id="RU368111"/>
    </source>
</evidence>
<reference evidence="8" key="1">
    <citation type="submission" date="2017-03" db="EMBL/GenBank/DDBJ databases">
        <title>Phytopthora megakarya and P. palmivora, two closely related causual agents of cacao black pod achieved similar genome size and gene model numbers by different mechanisms.</title>
        <authorList>
            <person name="Ali S."/>
            <person name="Shao J."/>
            <person name="Larry D.J."/>
            <person name="Kronmiller B."/>
            <person name="Shen D."/>
            <person name="Strem M.D."/>
            <person name="Melnick R.L."/>
            <person name="Guiltinan M.J."/>
            <person name="Tyler B.M."/>
            <person name="Meinhardt L.W."/>
            <person name="Bailey B.A."/>
        </authorList>
    </citation>
    <scope>NUCLEOTIDE SEQUENCE [LARGE SCALE GENOMIC DNA]</scope>
    <source>
        <strain evidence="8">zdho120</strain>
    </source>
</reference>
<accession>A0A225WSI0</accession>
<evidence type="ECO:0000256" key="3">
    <source>
        <dbReference type="ARBA" id="ARBA00022525"/>
    </source>
</evidence>
<dbReference type="PRINTS" id="PR00948">
    <property type="entry name" value="ELICITIN"/>
</dbReference>
<gene>
    <name evidence="7" type="ORF">PHMEG_0004959</name>
</gene>
<proteinExistence type="inferred from homology"/>
<comment type="caution">
    <text evidence="7">The sequence shown here is derived from an EMBL/GenBank/DDBJ whole genome shotgun (WGS) entry which is preliminary data.</text>
</comment>
<dbReference type="Gene3D" id="1.10.239.10">
    <property type="entry name" value="Elicitin domain"/>
    <property type="match status" value="1"/>
</dbReference>
<dbReference type="GO" id="GO:0052040">
    <property type="term" value="P:symbiont-mediated perturbation of host programmed cell death"/>
    <property type="evidence" value="ECO:0007669"/>
    <property type="project" value="UniProtKB-UniRule"/>
</dbReference>
<evidence type="ECO:0000256" key="5">
    <source>
        <dbReference type="ARBA" id="ARBA00023157"/>
    </source>
</evidence>
<dbReference type="GO" id="GO:0005576">
    <property type="term" value="C:extracellular region"/>
    <property type="evidence" value="ECO:0007669"/>
    <property type="project" value="UniProtKB-SubCell"/>
</dbReference>
<evidence type="ECO:0000256" key="2">
    <source>
        <dbReference type="ARBA" id="ARBA00009544"/>
    </source>
</evidence>
<evidence type="ECO:0000313" key="7">
    <source>
        <dbReference type="EMBL" id="OWZ20603.1"/>
    </source>
</evidence>
<keyword evidence="5 6" id="KW-1015">Disulfide bond</keyword>
<evidence type="ECO:0000256" key="4">
    <source>
        <dbReference type="ARBA" id="ARBA00022978"/>
    </source>
</evidence>
<dbReference type="Pfam" id="PF00964">
    <property type="entry name" value="Elicitin"/>
    <property type="match status" value="1"/>
</dbReference>
<evidence type="ECO:0000313" key="8">
    <source>
        <dbReference type="Proteomes" id="UP000198211"/>
    </source>
</evidence>
<evidence type="ECO:0000256" key="1">
    <source>
        <dbReference type="ARBA" id="ARBA00004613"/>
    </source>
</evidence>
<dbReference type="SUPFAM" id="SSF48647">
    <property type="entry name" value="Fungal elicitin"/>
    <property type="match status" value="1"/>
</dbReference>
<comment type="similarity">
    <text evidence="2 6">Belongs to the elicitin family.</text>
</comment>
<keyword evidence="3 6" id="KW-0964">Secreted</keyword>
<dbReference type="Proteomes" id="UP000198211">
    <property type="component" value="Unassembled WGS sequence"/>
</dbReference>
<name>A0A225WSI0_9STRA</name>
<dbReference type="AlphaFoldDB" id="A0A225WSI0"/>
<comment type="subcellular location">
    <subcellularLocation>
        <location evidence="1 6">Secreted</location>
    </subcellularLocation>
</comment>
<keyword evidence="8" id="KW-1185">Reference proteome</keyword>
<protein>
    <recommendedName>
        <fullName evidence="6">Elicitin</fullName>
    </recommendedName>
</protein>
<comment type="function">
    <text evidence="6">Induces local and distal defense responses (incompatible hypersensitive reaction) in plants from the solanaceae and cruciferae families. Elicits leaf necrosis and causes the accumulation of pathogenesis-related proteins. Might interact with the lipidic molecules of the plasma membrane.</text>
</comment>
<organism evidence="7 8">
    <name type="scientific">Phytophthora megakarya</name>
    <dbReference type="NCBI Taxonomy" id="4795"/>
    <lineage>
        <taxon>Eukaryota</taxon>
        <taxon>Sar</taxon>
        <taxon>Stramenopiles</taxon>
        <taxon>Oomycota</taxon>
        <taxon>Peronosporomycetes</taxon>
        <taxon>Peronosporales</taxon>
        <taxon>Peronosporaceae</taxon>
        <taxon>Phytophthora</taxon>
    </lineage>
</organism>
<dbReference type="InterPro" id="IPR036470">
    <property type="entry name" value="Elicitin_sf"/>
</dbReference>